<dbReference type="GeneID" id="11531516"/>
<dbReference type="InterPro" id="IPR010237">
    <property type="entry name" value="Pyr-5-nucltdase"/>
</dbReference>
<dbReference type="SFLD" id="SFLDG01129">
    <property type="entry name" value="C1.5:_HAD__Beta-PGM__Phosphata"/>
    <property type="match status" value="1"/>
</dbReference>
<dbReference type="AlphaFoldDB" id="G8BTX4"/>
<name>G8BTX4_TETPH</name>
<dbReference type="InterPro" id="IPR036412">
    <property type="entry name" value="HAD-like_sf"/>
</dbReference>
<dbReference type="OrthoDB" id="1065058at2759"/>
<dbReference type="PANTHER" id="PTHR47438">
    <property type="entry name" value="PHOSPHATE METABOLISM PROTEIN 8-RELATED"/>
    <property type="match status" value="1"/>
</dbReference>
<dbReference type="InterPro" id="IPR006439">
    <property type="entry name" value="HAD-SF_hydro_IA"/>
</dbReference>
<dbReference type="FunFam" id="1.10.150.450:FF:000001">
    <property type="entry name" value="SDT1p Pyrimidine nucleotidase"/>
    <property type="match status" value="1"/>
</dbReference>
<gene>
    <name evidence="1" type="primary">TPHA0E02600</name>
    <name evidence="1" type="ordered locus">TPHA_0E02600</name>
</gene>
<dbReference type="HOGENOM" id="CLU_059493_0_1_1"/>
<dbReference type="STRING" id="1071381.G8BTX4"/>
<dbReference type="NCBIfam" id="TIGR01509">
    <property type="entry name" value="HAD-SF-IA-v3"/>
    <property type="match status" value="1"/>
</dbReference>
<dbReference type="InterPro" id="IPR023214">
    <property type="entry name" value="HAD_sf"/>
</dbReference>
<dbReference type="Proteomes" id="UP000005666">
    <property type="component" value="Chromosome 5"/>
</dbReference>
<protein>
    <recommendedName>
        <fullName evidence="3">Pyrimidine 5'-nucleotidase</fullName>
    </recommendedName>
</protein>
<dbReference type="RefSeq" id="XP_003685786.1">
    <property type="nucleotide sequence ID" value="XM_003685738.1"/>
</dbReference>
<dbReference type="NCBIfam" id="TIGR01993">
    <property type="entry name" value="Pyr-5-nucltdase"/>
    <property type="match status" value="1"/>
</dbReference>
<dbReference type="OMA" id="RHHTIDP"/>
<dbReference type="GO" id="GO:0006206">
    <property type="term" value="P:pyrimidine nucleobase metabolic process"/>
    <property type="evidence" value="ECO:0007669"/>
    <property type="project" value="TreeGrafter"/>
</dbReference>
<dbReference type="GO" id="GO:0008252">
    <property type="term" value="F:nucleotidase activity"/>
    <property type="evidence" value="ECO:0007669"/>
    <property type="project" value="TreeGrafter"/>
</dbReference>
<evidence type="ECO:0008006" key="3">
    <source>
        <dbReference type="Google" id="ProtNLM"/>
    </source>
</evidence>
<dbReference type="PANTHER" id="PTHR47438:SF1">
    <property type="entry name" value="PHOSPHATE METABOLISM PROTEIN 8-RELATED"/>
    <property type="match status" value="1"/>
</dbReference>
<dbReference type="Pfam" id="PF00702">
    <property type="entry name" value="Hydrolase"/>
    <property type="match status" value="1"/>
</dbReference>
<reference evidence="1 2" key="1">
    <citation type="journal article" date="2011" name="Proc. Natl. Acad. Sci. U.S.A.">
        <title>Evolutionary erosion of yeast sex chromosomes by mating-type switching accidents.</title>
        <authorList>
            <person name="Gordon J.L."/>
            <person name="Armisen D."/>
            <person name="Proux-Wera E."/>
            <person name="Oheigeartaigh S.S."/>
            <person name="Byrne K.P."/>
            <person name="Wolfe K.H."/>
        </authorList>
    </citation>
    <scope>NUCLEOTIDE SEQUENCE [LARGE SCALE GENOMIC DNA]</scope>
    <source>
        <strain evidence="2">ATCC 24235 / CBS 4417 / NBRC 1672 / NRRL Y-8282 / UCD 70-5</strain>
    </source>
</reference>
<accession>G8BTX4</accession>
<dbReference type="InterPro" id="IPR052791">
    <property type="entry name" value="SSM1_domain"/>
</dbReference>
<evidence type="ECO:0000313" key="2">
    <source>
        <dbReference type="Proteomes" id="UP000005666"/>
    </source>
</evidence>
<dbReference type="EMBL" id="HE612860">
    <property type="protein sequence ID" value="CCE63352.1"/>
    <property type="molecule type" value="Genomic_DNA"/>
</dbReference>
<keyword evidence="2" id="KW-1185">Reference proteome</keyword>
<proteinExistence type="predicted"/>
<dbReference type="eggNOG" id="KOG3109">
    <property type="taxonomic scope" value="Eukaryota"/>
</dbReference>
<dbReference type="SFLD" id="SFLDS00003">
    <property type="entry name" value="Haloacid_Dehalogenase"/>
    <property type="match status" value="1"/>
</dbReference>
<sequence>MSTTYYTQYEEETEKQLAENINHLESLTYPGSKITFEVDPVELPKPDPNLKVFFFDIDNCLYEKSSKIHNLMHISILRYFQYHLNLSEEDARQLHLRYYKDYGLAIRGLVTHHNIDALQYNKMVDDSLPLQNILSPNLTLRNLLIELKGNKQVDKLWLFTNAYKNHGLRCVRLLGIADLFDGITYCDYSQPDNLICKPDVKAFEKAKLQSGLGDYKNAWFIDDSGSNIKTGVELGFRKCVHVVEDEKDYYHQLLGNAPEATPIIKNIRDLKDAVPELFERFYEPLNYAFK</sequence>
<evidence type="ECO:0000313" key="1">
    <source>
        <dbReference type="EMBL" id="CCE63352.1"/>
    </source>
</evidence>
<organism evidence="1 2">
    <name type="scientific">Tetrapisispora phaffii (strain ATCC 24235 / CBS 4417 / NBRC 1672 / NRRL Y-8282 / UCD 70-5)</name>
    <name type="common">Yeast</name>
    <name type="synonym">Fabospora phaffii</name>
    <dbReference type="NCBI Taxonomy" id="1071381"/>
    <lineage>
        <taxon>Eukaryota</taxon>
        <taxon>Fungi</taxon>
        <taxon>Dikarya</taxon>
        <taxon>Ascomycota</taxon>
        <taxon>Saccharomycotina</taxon>
        <taxon>Saccharomycetes</taxon>
        <taxon>Saccharomycetales</taxon>
        <taxon>Saccharomycetaceae</taxon>
        <taxon>Tetrapisispora</taxon>
    </lineage>
</organism>
<dbReference type="SUPFAM" id="SSF56784">
    <property type="entry name" value="HAD-like"/>
    <property type="match status" value="1"/>
</dbReference>
<dbReference type="SFLD" id="SFLDG01132">
    <property type="entry name" value="C1.5.3:_5'-Nucleotidase_Like"/>
    <property type="match status" value="1"/>
</dbReference>
<dbReference type="Gene3D" id="1.10.150.450">
    <property type="match status" value="1"/>
</dbReference>
<dbReference type="GO" id="GO:0009166">
    <property type="term" value="P:nucleotide catabolic process"/>
    <property type="evidence" value="ECO:0007669"/>
    <property type="project" value="TreeGrafter"/>
</dbReference>
<dbReference type="Gene3D" id="3.40.50.1000">
    <property type="entry name" value="HAD superfamily/HAD-like"/>
    <property type="match status" value="1"/>
</dbReference>
<dbReference type="KEGG" id="tpf:TPHA_0E02600"/>